<dbReference type="GO" id="GO:0006307">
    <property type="term" value="P:DNA alkylation repair"/>
    <property type="evidence" value="ECO:0007669"/>
    <property type="project" value="InterPro"/>
</dbReference>
<evidence type="ECO:0000313" key="4">
    <source>
        <dbReference type="Proteomes" id="UP000053257"/>
    </source>
</evidence>
<dbReference type="HOGENOM" id="CLU_044606_1_0_1"/>
<reference evidence="3 4" key="1">
    <citation type="journal article" date="2014" name="PLoS Genet.">
        <title>Analysis of the Phlebiopsis gigantea genome, transcriptome and secretome provides insight into its pioneer colonization strategies of wood.</title>
        <authorList>
            <person name="Hori C."/>
            <person name="Ishida T."/>
            <person name="Igarashi K."/>
            <person name="Samejima M."/>
            <person name="Suzuki H."/>
            <person name="Master E."/>
            <person name="Ferreira P."/>
            <person name="Ruiz-Duenas F.J."/>
            <person name="Held B."/>
            <person name="Canessa P."/>
            <person name="Larrondo L.F."/>
            <person name="Schmoll M."/>
            <person name="Druzhinina I.S."/>
            <person name="Kubicek C.P."/>
            <person name="Gaskell J.A."/>
            <person name="Kersten P."/>
            <person name="St John F."/>
            <person name="Glasner J."/>
            <person name="Sabat G."/>
            <person name="Splinter BonDurant S."/>
            <person name="Syed K."/>
            <person name="Yadav J."/>
            <person name="Mgbeahuruike A.C."/>
            <person name="Kovalchuk A."/>
            <person name="Asiegbu F.O."/>
            <person name="Lackner G."/>
            <person name="Hoffmeister D."/>
            <person name="Rencoret J."/>
            <person name="Gutierrez A."/>
            <person name="Sun H."/>
            <person name="Lindquist E."/>
            <person name="Barry K."/>
            <person name="Riley R."/>
            <person name="Grigoriev I.V."/>
            <person name="Henrissat B."/>
            <person name="Kues U."/>
            <person name="Berka R.M."/>
            <person name="Martinez A.T."/>
            <person name="Covert S.F."/>
            <person name="Blanchette R.A."/>
            <person name="Cullen D."/>
        </authorList>
    </citation>
    <scope>NUCLEOTIDE SEQUENCE [LARGE SCALE GENOMIC DNA]</scope>
    <source>
        <strain evidence="3 4">11061_1 CR5-6</strain>
    </source>
</reference>
<evidence type="ECO:0000256" key="1">
    <source>
        <dbReference type="SAM" id="MobiDB-lite"/>
    </source>
</evidence>
<sequence length="261" mass="28391">HAGRGTGRGRGGRGQGRGRGGFRGGSRGSQPRQTEANVVPQESLDDTLPSAVLAMPLGHHPDLRDRLSAFTQSLLSSDPAIPGLDESIVVSPRRLHITLGVMSLTDTSPVSSSVAPPRTVESALALLAQLRPRIMDILNGEELRVALQRADIMRPERGDLEKAHVMWVGPPHEGEDAARLKHLHCTVLNTTYRRPRPLARQPFSYAAALSSTAFRSVEQPHAISDNTTRGRQPIPVNFGEWTVDEIQICKMGSWGPEGEYV</sequence>
<dbReference type="STRING" id="745531.A0A0C3NZ65"/>
<dbReference type="Gene3D" id="3.90.1140.10">
    <property type="entry name" value="Cyclic phosphodiesterase"/>
    <property type="match status" value="1"/>
</dbReference>
<protein>
    <recommendedName>
        <fullName evidence="2">A-kinase anchor protein 7-like phosphoesterase domain-containing protein</fullName>
    </recommendedName>
</protein>
<gene>
    <name evidence="3" type="ORF">PHLGIDRAFT_48278</name>
</gene>
<evidence type="ECO:0000259" key="2">
    <source>
        <dbReference type="Pfam" id="PF10469"/>
    </source>
</evidence>
<dbReference type="GO" id="GO:0006355">
    <property type="term" value="P:regulation of DNA-templated transcription"/>
    <property type="evidence" value="ECO:0007669"/>
    <property type="project" value="TreeGrafter"/>
</dbReference>
<feature type="domain" description="A-kinase anchor protein 7-like phosphoesterase" evidence="2">
    <location>
        <begin position="53"/>
        <end position="256"/>
    </location>
</feature>
<proteinExistence type="predicted"/>
<keyword evidence="4" id="KW-1185">Reference proteome</keyword>
<dbReference type="OrthoDB" id="277832at2759"/>
<dbReference type="Proteomes" id="UP000053257">
    <property type="component" value="Unassembled WGS sequence"/>
</dbReference>
<dbReference type="Pfam" id="PF10469">
    <property type="entry name" value="AKAP7_NLS"/>
    <property type="match status" value="1"/>
</dbReference>
<dbReference type="InterPro" id="IPR019510">
    <property type="entry name" value="AKAP7-like_phosphoesterase"/>
</dbReference>
<feature type="region of interest" description="Disordered" evidence="1">
    <location>
        <begin position="1"/>
        <end position="43"/>
    </location>
</feature>
<feature type="compositionally biased region" description="Gly residues" evidence="1">
    <location>
        <begin position="1"/>
        <end position="27"/>
    </location>
</feature>
<dbReference type="EMBL" id="KN840452">
    <property type="protein sequence ID" value="KIP10739.1"/>
    <property type="molecule type" value="Genomic_DNA"/>
</dbReference>
<dbReference type="AlphaFoldDB" id="A0A0C3NZ65"/>
<accession>A0A0C3NZ65</accession>
<dbReference type="PANTHER" id="PTHR13360:SF1">
    <property type="entry name" value="ACTIVATING SIGNAL COINTEGRATOR 1 COMPLEX SUBUNIT 1"/>
    <property type="match status" value="1"/>
</dbReference>
<organism evidence="3 4">
    <name type="scientific">Phlebiopsis gigantea (strain 11061_1 CR5-6)</name>
    <name type="common">White-rot fungus</name>
    <name type="synonym">Peniophora gigantea</name>
    <dbReference type="NCBI Taxonomy" id="745531"/>
    <lineage>
        <taxon>Eukaryota</taxon>
        <taxon>Fungi</taxon>
        <taxon>Dikarya</taxon>
        <taxon>Basidiomycota</taxon>
        <taxon>Agaricomycotina</taxon>
        <taxon>Agaricomycetes</taxon>
        <taxon>Polyporales</taxon>
        <taxon>Phanerochaetaceae</taxon>
        <taxon>Phlebiopsis</taxon>
    </lineage>
</organism>
<feature type="non-terminal residue" evidence="3">
    <location>
        <position position="261"/>
    </location>
</feature>
<dbReference type="PANTHER" id="PTHR13360">
    <property type="entry name" value="ACTIVATING SIGNAL COINTEGRATOR 1 COMPLEX SUBUNIT 1"/>
    <property type="match status" value="1"/>
</dbReference>
<dbReference type="InterPro" id="IPR009210">
    <property type="entry name" value="ASCC1"/>
</dbReference>
<feature type="non-terminal residue" evidence="3">
    <location>
        <position position="1"/>
    </location>
</feature>
<dbReference type="GO" id="GO:0005634">
    <property type="term" value="C:nucleus"/>
    <property type="evidence" value="ECO:0007669"/>
    <property type="project" value="TreeGrafter"/>
</dbReference>
<name>A0A0C3NZ65_PHLG1</name>
<evidence type="ECO:0000313" key="3">
    <source>
        <dbReference type="EMBL" id="KIP10739.1"/>
    </source>
</evidence>